<dbReference type="InterPro" id="IPR013320">
    <property type="entry name" value="ConA-like_dom_sf"/>
</dbReference>
<proteinExistence type="predicted"/>
<dbReference type="KEGG" id="nsn:EXE58_00235"/>
<evidence type="ECO:0000259" key="2">
    <source>
        <dbReference type="PROSITE" id="PS51762"/>
    </source>
</evidence>
<dbReference type="SUPFAM" id="SSF49899">
    <property type="entry name" value="Concanavalin A-like lectins/glucanases"/>
    <property type="match status" value="1"/>
</dbReference>
<organism evidence="3 4">
    <name type="scientific">Nocardioides seonyuensis</name>
    <dbReference type="NCBI Taxonomy" id="2518371"/>
    <lineage>
        <taxon>Bacteria</taxon>
        <taxon>Bacillati</taxon>
        <taxon>Actinomycetota</taxon>
        <taxon>Actinomycetes</taxon>
        <taxon>Propionibacteriales</taxon>
        <taxon>Nocardioidaceae</taxon>
        <taxon>Nocardioides</taxon>
    </lineage>
</organism>
<evidence type="ECO:0000256" key="1">
    <source>
        <dbReference type="SAM" id="MobiDB-lite"/>
    </source>
</evidence>
<keyword evidence="3" id="KW-0378">Hydrolase</keyword>
<dbReference type="GO" id="GO:0004553">
    <property type="term" value="F:hydrolase activity, hydrolyzing O-glycosyl compounds"/>
    <property type="evidence" value="ECO:0007669"/>
    <property type="project" value="InterPro"/>
</dbReference>
<dbReference type="Pfam" id="PF00722">
    <property type="entry name" value="Glyco_hydro_16"/>
    <property type="match status" value="1"/>
</dbReference>
<dbReference type="Proteomes" id="UP000294853">
    <property type="component" value="Chromosome"/>
</dbReference>
<keyword evidence="4" id="KW-1185">Reference proteome</keyword>
<accession>A0A4P7IAP6</accession>
<evidence type="ECO:0000313" key="4">
    <source>
        <dbReference type="Proteomes" id="UP000294853"/>
    </source>
</evidence>
<feature type="domain" description="GH16" evidence="2">
    <location>
        <begin position="81"/>
        <end position="298"/>
    </location>
</feature>
<feature type="region of interest" description="Disordered" evidence="1">
    <location>
        <begin position="1"/>
        <end position="30"/>
    </location>
</feature>
<sequence length="317" mass="35380">MSATRGPVRTGRARREAHQSWPQPRPGCPAVGRPGGRFCVAASRSYRGAMRILRSTVAAALTGLLALTLSPSAVTPAAVADHVNGSPGPVHAGNTFGWYQHGVFRQEFVGPKPGFWKQTGRGVVRTQNGMLTLMSTRKGSVSAKLDLPGHTYGRWEIRMRARRMETVKGGRNFKVVTELVPGGTRDQHCGGRDIGLENFTLGTNTVKSYVHTLPNNSFRGFKGRHLRNDRWHTYGVEVAKDHISWFVDAHVVHTERRDAALDPVPRQLKFELRALRGKTMHPSRMQMDWMRYWTMRAPNERSVKAPAFELSKYNGAC</sequence>
<dbReference type="PROSITE" id="PS51762">
    <property type="entry name" value="GH16_2"/>
    <property type="match status" value="1"/>
</dbReference>
<dbReference type="Gene3D" id="2.60.120.200">
    <property type="match status" value="1"/>
</dbReference>
<gene>
    <name evidence="3" type="ORF">EXE58_00235</name>
</gene>
<reference evidence="3 4" key="1">
    <citation type="submission" date="2019-03" db="EMBL/GenBank/DDBJ databases">
        <title>Three New Species of Nocardioides, Nocardioides euryhalodurans sp. nov., Nocardioides seonyuensis sp. nov. and Nocardioides eburneoflavus sp. nov. Iolated from Soil.</title>
        <authorList>
            <person name="Roh S.G."/>
            <person name="Lee C."/>
            <person name="Kim M.-K."/>
            <person name="Kim S.B."/>
        </authorList>
    </citation>
    <scope>NUCLEOTIDE SEQUENCE [LARGE SCALE GENOMIC DNA]</scope>
    <source>
        <strain evidence="3 4">MMS17-SY207-3</strain>
    </source>
</reference>
<evidence type="ECO:0000313" key="3">
    <source>
        <dbReference type="EMBL" id="QBX54056.1"/>
    </source>
</evidence>
<dbReference type="GO" id="GO:0005975">
    <property type="term" value="P:carbohydrate metabolic process"/>
    <property type="evidence" value="ECO:0007669"/>
    <property type="project" value="InterPro"/>
</dbReference>
<dbReference type="AlphaFoldDB" id="A0A4P7IAP6"/>
<dbReference type="InterPro" id="IPR000757">
    <property type="entry name" value="Beta-glucanase-like"/>
</dbReference>
<dbReference type="EMBL" id="CP038436">
    <property type="protein sequence ID" value="QBX54056.1"/>
    <property type="molecule type" value="Genomic_DNA"/>
</dbReference>
<dbReference type="OrthoDB" id="273319at2"/>
<name>A0A4P7IAP6_9ACTN</name>
<protein>
    <submittedName>
        <fullName evidence="3">Glycosyl hydrolase family protein</fullName>
    </submittedName>
</protein>